<evidence type="ECO:0000256" key="1">
    <source>
        <dbReference type="ARBA" id="ARBA00004127"/>
    </source>
</evidence>
<evidence type="ECO:0000256" key="17">
    <source>
        <dbReference type="SAM" id="SignalP"/>
    </source>
</evidence>
<evidence type="ECO:0000256" key="14">
    <source>
        <dbReference type="ARBA" id="ARBA00023221"/>
    </source>
</evidence>
<dbReference type="InterPro" id="IPR004765">
    <property type="entry name" value="NPC1-like"/>
</dbReference>
<feature type="transmembrane region" description="Helical" evidence="16">
    <location>
        <begin position="675"/>
        <end position="693"/>
    </location>
</feature>
<feature type="transmembrane region" description="Helical" evidence="16">
    <location>
        <begin position="1208"/>
        <end position="1232"/>
    </location>
</feature>
<feature type="transmembrane region" description="Helical" evidence="16">
    <location>
        <begin position="1156"/>
        <end position="1175"/>
    </location>
</feature>
<evidence type="ECO:0000256" key="2">
    <source>
        <dbReference type="ARBA" id="ARBA00005585"/>
    </source>
</evidence>
<sequence length="1316" mass="146174">MNSLSIISCFRVWTVVLGFASLGSYVQVSGENAQGNCVTFGMCGEIDDQSETTCVAHHAPQKIPEDYYDSLHAFCPEVIAEHGNMLCCDEEQILNLGEKIGLASTFIGKCPSCYRNLRVVICNLLCSPNQLHFLNLTEAQPVPPELANGARDDDEEKKEEIEGATTKAPVQKYYVTKANLYLDAKFGAETYESCKSVVVGALGGNIMDFLCGKWKSAGCNPRRWFDHVGKQATGVLSMETKIYLVEESEAPSMESIGMTPFKYSTTACNEAVPDAEEGEGEPCACLDCEASCPVLPPPERSNKESFFQTDDMYYLMTGIAITGVIAIIIATVINYFSHRKSGSSDVTISATEMQTKGDGIKENGEKSNIGHHAGKSKEDVVTKLLRNMATFSAANPYRVLLPGILAVIFLSYGLTFVTMQTDPMELWTPPGSKARQERQFFSDTFGSLYRIEQVILTAKNVEGVTYDSPVEGRLDFGPVFNQKFIHAVHELERKIHNLKSPSGYQLSDICLKPLAPDNDNCLIMGYLDWWQNDMKKIEKNWNSSNGIQSGSGDAENYLDHFLFCSSSQFSSNCLGRYGGPIDPSITLGGYKKFEDGKPDYKSSNAALVTFFVKDHVNKSLSEPAKEWEKEFAKMIKEVTENEGDVKSMMNVAYTTARSIEDEIEAASKGEFKTIVISYLVMFLYISVNLRDSYNLDRFFVESRVLLGITGILIVLASVTASVGLFGYYGLPATLIIMEVIPFLVLAVGVDNIFIIVQHYQRSERQIGESRADHVGRVVADVAPSMVLNSLTDSVCFFLGSLSGMPAVKALSIYAGVALIFNFLLQFTVFIAVFSLDLARSEDGRVDIFCWIQQEKSHQKTLGGKGILYAFFKKVWAPVILSYPIRVMVMCVFFLWACVSLAVVPRVTPGLDPDSVLPEDSPVTIHFRALFKNAEVGLPLWFVMKDTNFDYQSKHGQDLISGGNYPYSLVSQIASASKYPNVTFVAKPPMAWLDDYVTWVSNDNCCRRNVTTHDFCPSSIKENQKKCEKCGVKLDGGHIAPQDFDKYLPWFLKDNPSMECLKGGHALYSTAIKYRRVNPNNPNDTRLHIGATFYMSFNTVLKTSSDFTNALIEARVIAKNITDTLNRETNSTHHEVFPYSPIFIFYEQFTTIWRDTLVSFSISFTTVLVMTFFVLGCDMYSSVIILSTIFMIVVDVGGMMYFWNIALNGVSLVNLVVAVGISVEFCTHIVHAFQVSQESSRVDRARDSLVNMGSSVLSGITLTKFGGIVVLAFAKSPAFRMFYFKMYLGIVVFGALHGLIFLPVLLSFIGPSKKKEE</sequence>
<accession>A0ABP1PPY1</accession>
<dbReference type="InterPro" id="IPR053956">
    <property type="entry name" value="NPC1_MLD"/>
</dbReference>
<dbReference type="Proteomes" id="UP001642540">
    <property type="component" value="Unassembled WGS sequence"/>
</dbReference>
<keyword evidence="5 16" id="KW-0812">Transmembrane</keyword>
<feature type="transmembrane region" description="Helical" evidence="16">
    <location>
        <begin position="734"/>
        <end position="756"/>
    </location>
</feature>
<evidence type="ECO:0000256" key="15">
    <source>
        <dbReference type="ARBA" id="ARBA00034049"/>
    </source>
</evidence>
<keyword evidence="13" id="KW-0325">Glycoprotein</keyword>
<feature type="transmembrane region" description="Helical" evidence="16">
    <location>
        <begin position="705"/>
        <end position="728"/>
    </location>
</feature>
<evidence type="ECO:0000256" key="11">
    <source>
        <dbReference type="ARBA" id="ARBA00023157"/>
    </source>
</evidence>
<keyword evidence="8" id="KW-0445">Lipid transport</keyword>
<name>A0ABP1PPY1_9HEXA</name>
<feature type="transmembrane region" description="Helical" evidence="16">
    <location>
        <begin position="1253"/>
        <end position="1273"/>
    </location>
</feature>
<evidence type="ECO:0000256" key="9">
    <source>
        <dbReference type="ARBA" id="ARBA00023098"/>
    </source>
</evidence>
<feature type="transmembrane region" description="Helical" evidence="16">
    <location>
        <begin position="882"/>
        <end position="903"/>
    </location>
</feature>
<feature type="chain" id="PRO_5045430933" description="SSD domain-containing protein" evidence="17">
    <location>
        <begin position="31"/>
        <end position="1316"/>
    </location>
</feature>
<gene>
    <name evidence="19" type="ORF">ODALV1_LOCUS2408</name>
</gene>
<keyword evidence="3" id="KW-0813">Transport</keyword>
<keyword evidence="14" id="KW-0753">Steroid metabolism</keyword>
<dbReference type="InterPro" id="IPR053958">
    <property type="entry name" value="HMGCR/SNAP/NPC1-like_SSD"/>
</dbReference>
<comment type="similarity">
    <text evidence="2">Belongs to the patched family.</text>
</comment>
<evidence type="ECO:0000256" key="3">
    <source>
        <dbReference type="ARBA" id="ARBA00022448"/>
    </source>
</evidence>
<evidence type="ECO:0000256" key="4">
    <source>
        <dbReference type="ARBA" id="ARBA00022548"/>
    </source>
</evidence>
<feature type="transmembrane region" description="Helical" evidence="16">
    <location>
        <begin position="1285"/>
        <end position="1308"/>
    </location>
</feature>
<feature type="transmembrane region" description="Helical" evidence="16">
    <location>
        <begin position="1182"/>
        <end position="1202"/>
    </location>
</feature>
<keyword evidence="6 17" id="KW-0732">Signal</keyword>
<feature type="domain" description="SSD" evidence="18">
    <location>
        <begin position="670"/>
        <end position="835"/>
    </location>
</feature>
<feature type="transmembrane region" description="Helical" evidence="16">
    <location>
        <begin position="399"/>
        <end position="419"/>
    </location>
</feature>
<keyword evidence="20" id="KW-1185">Reference proteome</keyword>
<dbReference type="PANTHER" id="PTHR45727">
    <property type="entry name" value="NPC INTRACELLULAR CHOLESTEROL TRANSPORTER 1"/>
    <property type="match status" value="1"/>
</dbReference>
<evidence type="ECO:0000259" key="18">
    <source>
        <dbReference type="PROSITE" id="PS50156"/>
    </source>
</evidence>
<evidence type="ECO:0000256" key="13">
    <source>
        <dbReference type="ARBA" id="ARBA00023180"/>
    </source>
</evidence>
<reference evidence="19 20" key="1">
    <citation type="submission" date="2024-08" db="EMBL/GenBank/DDBJ databases">
        <authorList>
            <person name="Cucini C."/>
            <person name="Frati F."/>
        </authorList>
    </citation>
    <scope>NUCLEOTIDE SEQUENCE [LARGE SCALE GENOMIC DNA]</scope>
</reference>
<dbReference type="Gene3D" id="1.20.1640.10">
    <property type="entry name" value="Multidrug efflux transporter AcrB transmembrane domain"/>
    <property type="match status" value="2"/>
</dbReference>
<evidence type="ECO:0000256" key="6">
    <source>
        <dbReference type="ARBA" id="ARBA00022729"/>
    </source>
</evidence>
<dbReference type="InterPro" id="IPR032190">
    <property type="entry name" value="NPC1_N"/>
</dbReference>
<keyword evidence="4" id="KW-0153">Cholesterol metabolism</keyword>
<dbReference type="NCBIfam" id="TIGR00917">
    <property type="entry name" value="2A060601"/>
    <property type="match status" value="1"/>
</dbReference>
<keyword evidence="7 16" id="KW-1133">Transmembrane helix</keyword>
<dbReference type="Pfam" id="PF16414">
    <property type="entry name" value="NPC1_N"/>
    <property type="match status" value="1"/>
</dbReference>
<evidence type="ECO:0000256" key="12">
    <source>
        <dbReference type="ARBA" id="ARBA00023166"/>
    </source>
</evidence>
<dbReference type="PROSITE" id="PS50156">
    <property type="entry name" value="SSD"/>
    <property type="match status" value="1"/>
</dbReference>
<evidence type="ECO:0000313" key="20">
    <source>
        <dbReference type="Proteomes" id="UP001642540"/>
    </source>
</evidence>
<keyword evidence="12" id="KW-1207">Sterol metabolism</keyword>
<evidence type="ECO:0000313" key="19">
    <source>
        <dbReference type="EMBL" id="CAL8072940.1"/>
    </source>
</evidence>
<dbReference type="Pfam" id="PF12349">
    <property type="entry name" value="Sterol-sensing"/>
    <property type="match status" value="1"/>
</dbReference>
<feature type="transmembrane region" description="Helical" evidence="16">
    <location>
        <begin position="811"/>
        <end position="835"/>
    </location>
</feature>
<evidence type="ECO:0000256" key="8">
    <source>
        <dbReference type="ARBA" id="ARBA00023055"/>
    </source>
</evidence>
<dbReference type="Pfam" id="PF22314">
    <property type="entry name" value="NPC1_MLD"/>
    <property type="match status" value="1"/>
</dbReference>
<comment type="catalytic activity">
    <reaction evidence="15">
        <text>cholesterol(in) = cholesterol(out)</text>
        <dbReference type="Rhea" id="RHEA:39747"/>
        <dbReference type="ChEBI" id="CHEBI:16113"/>
    </reaction>
</comment>
<comment type="caution">
    <text evidence="19">The sequence shown here is derived from an EMBL/GenBank/DDBJ whole genome shotgun (WGS) entry which is preliminary data.</text>
</comment>
<evidence type="ECO:0000256" key="7">
    <source>
        <dbReference type="ARBA" id="ARBA00022989"/>
    </source>
</evidence>
<evidence type="ECO:0000256" key="10">
    <source>
        <dbReference type="ARBA" id="ARBA00023136"/>
    </source>
</evidence>
<dbReference type="InterPro" id="IPR000731">
    <property type="entry name" value="SSD"/>
</dbReference>
<feature type="transmembrane region" description="Helical" evidence="16">
    <location>
        <begin position="312"/>
        <end position="336"/>
    </location>
</feature>
<evidence type="ECO:0000256" key="5">
    <source>
        <dbReference type="ARBA" id="ARBA00022692"/>
    </source>
</evidence>
<protein>
    <recommendedName>
        <fullName evidence="18">SSD domain-containing protein</fullName>
    </recommendedName>
</protein>
<dbReference type="PANTHER" id="PTHR45727:SF2">
    <property type="entry name" value="NPC INTRACELLULAR CHOLESTEROL TRANSPORTER 1"/>
    <property type="match status" value="1"/>
</dbReference>
<proteinExistence type="inferred from homology"/>
<comment type="subcellular location">
    <subcellularLocation>
        <location evidence="1">Endomembrane system</location>
        <topology evidence="1">Multi-pass membrane protein</topology>
    </subcellularLocation>
</comment>
<organism evidence="19 20">
    <name type="scientific">Orchesella dallaii</name>
    <dbReference type="NCBI Taxonomy" id="48710"/>
    <lineage>
        <taxon>Eukaryota</taxon>
        <taxon>Metazoa</taxon>
        <taxon>Ecdysozoa</taxon>
        <taxon>Arthropoda</taxon>
        <taxon>Hexapoda</taxon>
        <taxon>Collembola</taxon>
        <taxon>Entomobryomorpha</taxon>
        <taxon>Entomobryoidea</taxon>
        <taxon>Orchesellidae</taxon>
        <taxon>Orchesellinae</taxon>
        <taxon>Orchesella</taxon>
    </lineage>
</organism>
<keyword evidence="9" id="KW-0443">Lipid metabolism</keyword>
<keyword evidence="10 16" id="KW-0472">Membrane</keyword>
<evidence type="ECO:0000256" key="16">
    <source>
        <dbReference type="SAM" id="Phobius"/>
    </source>
</evidence>
<feature type="signal peptide" evidence="17">
    <location>
        <begin position="1"/>
        <end position="30"/>
    </location>
</feature>
<dbReference type="SUPFAM" id="SSF82866">
    <property type="entry name" value="Multidrug efflux transporter AcrB transmembrane domain"/>
    <property type="match status" value="2"/>
</dbReference>
<keyword evidence="11" id="KW-1015">Disulfide bond</keyword>
<dbReference type="EMBL" id="CAXLJM020000007">
    <property type="protein sequence ID" value="CAL8072940.1"/>
    <property type="molecule type" value="Genomic_DNA"/>
</dbReference>